<keyword evidence="1" id="KW-0472">Membrane</keyword>
<organism evidence="2">
    <name type="scientific">uncultured Thermomicrobiales bacterium</name>
    <dbReference type="NCBI Taxonomy" id="1645740"/>
    <lineage>
        <taxon>Bacteria</taxon>
        <taxon>Pseudomonadati</taxon>
        <taxon>Thermomicrobiota</taxon>
        <taxon>Thermomicrobia</taxon>
        <taxon>Thermomicrobiales</taxon>
        <taxon>environmental samples</taxon>
    </lineage>
</organism>
<feature type="transmembrane region" description="Helical" evidence="1">
    <location>
        <begin position="25"/>
        <end position="49"/>
    </location>
</feature>
<evidence type="ECO:0000256" key="1">
    <source>
        <dbReference type="SAM" id="Phobius"/>
    </source>
</evidence>
<evidence type="ECO:0000313" key="2">
    <source>
        <dbReference type="EMBL" id="CAA9573226.1"/>
    </source>
</evidence>
<keyword evidence="1" id="KW-0812">Transmembrane</keyword>
<reference evidence="2" key="1">
    <citation type="submission" date="2020-02" db="EMBL/GenBank/DDBJ databases">
        <authorList>
            <person name="Meier V. D."/>
        </authorList>
    </citation>
    <scope>NUCLEOTIDE SEQUENCE</scope>
    <source>
        <strain evidence="2">AVDCRST_MAG88</strain>
    </source>
</reference>
<name>A0A6J4VAS1_9BACT</name>
<accession>A0A6J4VAS1</accession>
<dbReference type="AlphaFoldDB" id="A0A6J4VAS1"/>
<sequence>METRPPLSGRQRLGLAVARLSWRRLFVRLLAIVTALVALGGIGASVFVYRQVERAQGAAQAQLEEISGSFNQVAASLRTVSTSANNAATSTNEAKLSLDGAAASTRGAADTLDSVAGLINFSIPGLGRPLAGVDVAFRNQGTQLRTLAGQIEQTGGALVQNDRDLRAISADVATIARDVDAVARQLRLFADPGAGGLGQITVGTRLLIAWSVVIHLLLLGMAVSLFLLTLDDRRRDRPAAGWTLDEGQ</sequence>
<protein>
    <submittedName>
        <fullName evidence="2">Uncharacterized protein</fullName>
    </submittedName>
</protein>
<feature type="transmembrane region" description="Helical" evidence="1">
    <location>
        <begin position="207"/>
        <end position="228"/>
    </location>
</feature>
<gene>
    <name evidence="2" type="ORF">AVDCRST_MAG88-2549</name>
</gene>
<dbReference type="EMBL" id="CADCWM010000632">
    <property type="protein sequence ID" value="CAA9573226.1"/>
    <property type="molecule type" value="Genomic_DNA"/>
</dbReference>
<keyword evidence="1" id="KW-1133">Transmembrane helix</keyword>
<proteinExistence type="predicted"/>